<organism evidence="3 4">
    <name type="scientific">Aureliella helgolandensis</name>
    <dbReference type="NCBI Taxonomy" id="2527968"/>
    <lineage>
        <taxon>Bacteria</taxon>
        <taxon>Pseudomonadati</taxon>
        <taxon>Planctomycetota</taxon>
        <taxon>Planctomycetia</taxon>
        <taxon>Pirellulales</taxon>
        <taxon>Pirellulaceae</taxon>
        <taxon>Aureliella</taxon>
    </lineage>
</organism>
<dbReference type="SMART" id="SM00331">
    <property type="entry name" value="PP2C_SIG"/>
    <property type="match status" value="1"/>
</dbReference>
<dbReference type="KEGG" id="ahel:Q31a_22180"/>
<keyword evidence="4" id="KW-1185">Reference proteome</keyword>
<evidence type="ECO:0000313" key="4">
    <source>
        <dbReference type="Proteomes" id="UP000318017"/>
    </source>
</evidence>
<evidence type="ECO:0000313" key="3">
    <source>
        <dbReference type="EMBL" id="QDV23908.1"/>
    </source>
</evidence>
<reference evidence="3 4" key="1">
    <citation type="submission" date="2019-02" db="EMBL/GenBank/DDBJ databases">
        <title>Deep-cultivation of Planctomycetes and their phenomic and genomic characterization uncovers novel biology.</title>
        <authorList>
            <person name="Wiegand S."/>
            <person name="Jogler M."/>
            <person name="Boedeker C."/>
            <person name="Pinto D."/>
            <person name="Vollmers J."/>
            <person name="Rivas-Marin E."/>
            <person name="Kohn T."/>
            <person name="Peeters S.H."/>
            <person name="Heuer A."/>
            <person name="Rast P."/>
            <person name="Oberbeckmann S."/>
            <person name="Bunk B."/>
            <person name="Jeske O."/>
            <person name="Meyerdierks A."/>
            <person name="Storesund J.E."/>
            <person name="Kallscheuer N."/>
            <person name="Luecker S."/>
            <person name="Lage O.M."/>
            <person name="Pohl T."/>
            <person name="Merkel B.J."/>
            <person name="Hornburger P."/>
            <person name="Mueller R.-W."/>
            <person name="Bruemmer F."/>
            <person name="Labrenz M."/>
            <person name="Spormann A.M."/>
            <person name="Op den Camp H."/>
            <person name="Overmann J."/>
            <person name="Amann R."/>
            <person name="Jetten M.S.M."/>
            <person name="Mascher T."/>
            <person name="Medema M.H."/>
            <person name="Devos D.P."/>
            <person name="Kaster A.-K."/>
            <person name="Ovreas L."/>
            <person name="Rohde M."/>
            <person name="Galperin M.Y."/>
            <person name="Jogler C."/>
        </authorList>
    </citation>
    <scope>NUCLEOTIDE SEQUENCE [LARGE SCALE GENOMIC DNA]</scope>
    <source>
        <strain evidence="3 4">Q31a</strain>
    </source>
</reference>
<gene>
    <name evidence="3" type="ORF">Q31a_22180</name>
</gene>
<evidence type="ECO:0000256" key="1">
    <source>
        <dbReference type="ARBA" id="ARBA00022801"/>
    </source>
</evidence>
<proteinExistence type="predicted"/>
<dbReference type="Pfam" id="PF07228">
    <property type="entry name" value="SpoIIE"/>
    <property type="match status" value="1"/>
</dbReference>
<dbReference type="AlphaFoldDB" id="A0A518G5P8"/>
<dbReference type="PANTHER" id="PTHR43156">
    <property type="entry name" value="STAGE II SPORULATION PROTEIN E-RELATED"/>
    <property type="match status" value="1"/>
</dbReference>
<dbReference type="GO" id="GO:0016791">
    <property type="term" value="F:phosphatase activity"/>
    <property type="evidence" value="ECO:0007669"/>
    <property type="project" value="TreeGrafter"/>
</dbReference>
<accession>A0A518G5P8</accession>
<dbReference type="InterPro" id="IPR036457">
    <property type="entry name" value="PPM-type-like_dom_sf"/>
</dbReference>
<dbReference type="PANTHER" id="PTHR43156:SF2">
    <property type="entry name" value="STAGE II SPORULATION PROTEIN E"/>
    <property type="match status" value="1"/>
</dbReference>
<dbReference type="InterPro" id="IPR029016">
    <property type="entry name" value="GAF-like_dom_sf"/>
</dbReference>
<dbReference type="RefSeq" id="WP_145077169.1">
    <property type="nucleotide sequence ID" value="NZ_CP036298.1"/>
</dbReference>
<name>A0A518G5P8_9BACT</name>
<feature type="domain" description="PPM-type phosphatase" evidence="2">
    <location>
        <begin position="310"/>
        <end position="523"/>
    </location>
</feature>
<keyword evidence="1" id="KW-0378">Hydrolase</keyword>
<evidence type="ECO:0000259" key="2">
    <source>
        <dbReference type="SMART" id="SM00331"/>
    </source>
</evidence>
<dbReference type="Gene3D" id="3.30.450.40">
    <property type="match status" value="1"/>
</dbReference>
<dbReference type="OrthoDB" id="250169at2"/>
<protein>
    <submittedName>
        <fullName evidence="3">Stage II sporulation protein E (SpoIIE)</fullName>
    </submittedName>
</protein>
<dbReference type="Proteomes" id="UP000318017">
    <property type="component" value="Chromosome"/>
</dbReference>
<dbReference type="InterPro" id="IPR052016">
    <property type="entry name" value="Bact_Sigma-Reg"/>
</dbReference>
<dbReference type="Gene3D" id="3.60.40.10">
    <property type="entry name" value="PPM-type phosphatase domain"/>
    <property type="match status" value="1"/>
</dbReference>
<dbReference type="EMBL" id="CP036298">
    <property type="protein sequence ID" value="QDV23908.1"/>
    <property type="molecule type" value="Genomic_DNA"/>
</dbReference>
<dbReference type="SUPFAM" id="SSF55781">
    <property type="entry name" value="GAF domain-like"/>
    <property type="match status" value="1"/>
</dbReference>
<sequence>MARKLPAHLKIHVEDRQTGSTKQPEFDLENLMHSFADATGWAVRPLAGTPHHPVNDLDRDPPVRPLRMRVHLVSTAPMDGMLDAENFDDLSVTSEESAWNLLEQIDAMVQGIDRAEKTIAAQEAQLSKSLGVSIRKDEAELLASRLQESLHRAALKTGSDAAALYLLDDTTSQLKMRSSWGMASGSLSKPPRELRGSLADLEALMGNAVLLENIALAPEWNCPEAYAAAICVPVGSPTMPHGTIWLWSDHVRDFNAGDIDVVKAAADKILVDIERSVLADEVLRNRGLDRQLDAAGLIQSARLPVAQQLHDDYQLAGWTFQGQSLGGNFHTWTLNRYEQICAALGSAVAKGPAGALVATSVQTVVETCWNSKHKPAQVLRRVNDILWDTAAGDWRSSLCYLQIEPETGTMQLALSGSIQAFSISSYGFRRLDGTPTHLAAQPDTTFKNQELMLEAGELLLLVSEDVVSGLVRGGFTQEDLLSTVRGMADDPVEDIADHLARMLPLLDAERNHEIDRTLLVLRRSF</sequence>
<dbReference type="InterPro" id="IPR001932">
    <property type="entry name" value="PPM-type_phosphatase-like_dom"/>
</dbReference>